<dbReference type="EC" id="1.5.3.19" evidence="2"/>
<dbReference type="PANTHER" id="PTHR13847:SF289">
    <property type="entry name" value="GLYCINE OXIDASE"/>
    <property type="match status" value="1"/>
</dbReference>
<dbReference type="STRING" id="1458307.OSB_16390"/>
<accession>A0A0K0Y5C5</accession>
<keyword evidence="1 2" id="KW-0560">Oxidoreductase</keyword>
<dbReference type="Gene3D" id="3.50.50.60">
    <property type="entry name" value="FAD/NAD(P)-binding domain"/>
    <property type="match status" value="1"/>
</dbReference>
<dbReference type="GO" id="GO:0102317">
    <property type="term" value="F:4-methylaminobutyrate oxidase (demethylating) activity"/>
    <property type="evidence" value="ECO:0007669"/>
    <property type="project" value="UniProtKB-EC"/>
</dbReference>
<keyword evidence="3" id="KW-1185">Reference proteome</keyword>
<dbReference type="InterPro" id="IPR036188">
    <property type="entry name" value="FAD/NAD-bd_sf"/>
</dbReference>
<evidence type="ECO:0000313" key="2">
    <source>
        <dbReference type="EMBL" id="AKS46188.1"/>
    </source>
</evidence>
<dbReference type="OrthoDB" id="8993739at2"/>
<dbReference type="GO" id="GO:0005737">
    <property type="term" value="C:cytoplasm"/>
    <property type="evidence" value="ECO:0007669"/>
    <property type="project" value="TreeGrafter"/>
</dbReference>
<dbReference type="KEGG" id="otm:OSB_16390"/>
<protein>
    <submittedName>
        <fullName evidence="2">4-methylaminobutanoate oxidase (Formaldehyde-forming)</fullName>
        <ecNumber evidence="2">1.5.3.19</ecNumber>
    </submittedName>
</protein>
<name>A0A0K0Y5C5_9RHOB</name>
<dbReference type="PATRIC" id="fig|1458307.3.peg.1653"/>
<proteinExistence type="predicted"/>
<sequence>MKVIVVGAGIIGATIAYNLSRDGADVTVVTDQSPSATQASFGWINASFYADEVHHRLRVTSMAAYGRLMDTLPSLPIQMNGALWWEEQGDGLTALQDALLTLGYPVERLDSVDVSALEPELRGLPDVFLRFPSEGDAEPDALAAALLKASGAHVVTGVRVKRIIENNGMVCGVETQMGIMAANKVIVAAGNGAPEILASVDVALPMLVRPGALVATKPISGKVSSVLVTPNGEARQLPDGRILASAVASHQSDSSDKVIENAVEIAVRVLAWLDPLIGDERLEWDCVSLAYRPVPEDGLPVIGRVGLDGLYVAVMHSGVTLAAITGEAIAADVLGKGDAFDALLAPYRPSRFQ</sequence>
<dbReference type="SUPFAM" id="SSF51905">
    <property type="entry name" value="FAD/NAD(P)-binding domain"/>
    <property type="match status" value="1"/>
</dbReference>
<evidence type="ECO:0000313" key="3">
    <source>
        <dbReference type="Proteomes" id="UP000067444"/>
    </source>
</evidence>
<dbReference type="AlphaFoldDB" id="A0A0K0Y5C5"/>
<dbReference type="Proteomes" id="UP000067444">
    <property type="component" value="Chromosome"/>
</dbReference>
<evidence type="ECO:0000256" key="1">
    <source>
        <dbReference type="ARBA" id="ARBA00023002"/>
    </source>
</evidence>
<gene>
    <name evidence="2" type="primary">mlr_4</name>
    <name evidence="2" type="ORF">OSB_16390</name>
</gene>
<dbReference type="InterPro" id="IPR006076">
    <property type="entry name" value="FAD-dep_OxRdtase"/>
</dbReference>
<dbReference type="RefSeq" id="WP_049834503.1">
    <property type="nucleotide sequence ID" value="NZ_CP012160.1"/>
</dbReference>
<dbReference type="Gene3D" id="3.30.9.10">
    <property type="entry name" value="D-Amino Acid Oxidase, subunit A, domain 2"/>
    <property type="match status" value="1"/>
</dbReference>
<reference evidence="2 3" key="1">
    <citation type="journal article" date="2015" name="Genome Announc.">
        <title>Closed Genome Sequence of Octadecabacter temperatus SB1, the First Mesophilic Species of the Genus Octadecabacter.</title>
        <authorList>
            <person name="Voget S."/>
            <person name="Billerbeck S."/>
            <person name="Simon M."/>
            <person name="Daniel R."/>
        </authorList>
    </citation>
    <scope>NUCLEOTIDE SEQUENCE [LARGE SCALE GENOMIC DNA]</scope>
    <source>
        <strain evidence="2 3">SB1</strain>
    </source>
</reference>
<organism evidence="2 3">
    <name type="scientific">Octadecabacter temperatus</name>
    <dbReference type="NCBI Taxonomy" id="1458307"/>
    <lineage>
        <taxon>Bacteria</taxon>
        <taxon>Pseudomonadati</taxon>
        <taxon>Pseudomonadota</taxon>
        <taxon>Alphaproteobacteria</taxon>
        <taxon>Rhodobacterales</taxon>
        <taxon>Roseobacteraceae</taxon>
        <taxon>Octadecabacter</taxon>
    </lineage>
</organism>
<dbReference type="Pfam" id="PF01266">
    <property type="entry name" value="DAO"/>
    <property type="match status" value="1"/>
</dbReference>
<dbReference type="PANTHER" id="PTHR13847">
    <property type="entry name" value="SARCOSINE DEHYDROGENASE-RELATED"/>
    <property type="match status" value="1"/>
</dbReference>
<dbReference type="EMBL" id="CP012160">
    <property type="protein sequence ID" value="AKS46188.1"/>
    <property type="molecule type" value="Genomic_DNA"/>
</dbReference>